<reference evidence="2 3" key="1">
    <citation type="submission" date="2022-04" db="EMBL/GenBank/DDBJ databases">
        <authorList>
            <person name="Huq M.A."/>
        </authorList>
    </citation>
    <scope>NUCLEOTIDE SEQUENCE [LARGE SCALE GENOMIC DNA]</scope>
    <source>
        <strain evidence="2 3">MAH-33</strain>
    </source>
</reference>
<evidence type="ECO:0000313" key="3">
    <source>
        <dbReference type="Proteomes" id="UP001203512"/>
    </source>
</evidence>
<evidence type="ECO:0000256" key="1">
    <source>
        <dbReference type="SAM" id="Phobius"/>
    </source>
</evidence>
<keyword evidence="1" id="KW-0812">Transmembrane</keyword>
<proteinExistence type="predicted"/>
<organism evidence="2 3">
    <name type="scientific">Sphingobium agri</name>
    <dbReference type="NCBI Taxonomy" id="2933566"/>
    <lineage>
        <taxon>Bacteria</taxon>
        <taxon>Pseudomonadati</taxon>
        <taxon>Pseudomonadota</taxon>
        <taxon>Alphaproteobacteria</taxon>
        <taxon>Sphingomonadales</taxon>
        <taxon>Sphingomonadaceae</taxon>
        <taxon>Sphingobium</taxon>
    </lineage>
</organism>
<dbReference type="Proteomes" id="UP001203512">
    <property type="component" value="Unassembled WGS sequence"/>
</dbReference>
<accession>A0ABT0DXU7</accession>
<gene>
    <name evidence="2" type="ORF">MU848_10050</name>
</gene>
<protein>
    <submittedName>
        <fullName evidence="2">Uncharacterized protein</fullName>
    </submittedName>
</protein>
<keyword evidence="3" id="KW-1185">Reference proteome</keyword>
<comment type="caution">
    <text evidence="2">The sequence shown here is derived from an EMBL/GenBank/DDBJ whole genome shotgun (WGS) entry which is preliminary data.</text>
</comment>
<keyword evidence="1" id="KW-1133">Transmembrane helix</keyword>
<keyword evidence="1" id="KW-0472">Membrane</keyword>
<evidence type="ECO:0000313" key="2">
    <source>
        <dbReference type="EMBL" id="MCK0531920.1"/>
    </source>
</evidence>
<sequence length="62" mass="6946">MRSNRSFSTFESSSRRRGTRLPLIPIVLIVLLAGLVALLWSRGGEQPQQRVEKTIPAEKLGK</sequence>
<dbReference type="EMBL" id="JALKHS010000006">
    <property type="protein sequence ID" value="MCK0531920.1"/>
    <property type="molecule type" value="Genomic_DNA"/>
</dbReference>
<feature type="transmembrane region" description="Helical" evidence="1">
    <location>
        <begin position="21"/>
        <end position="40"/>
    </location>
</feature>
<dbReference type="RefSeq" id="WP_097091295.1">
    <property type="nucleotide sequence ID" value="NZ_JALKHS010000006.1"/>
</dbReference>
<name>A0ABT0DXU7_9SPHN</name>